<keyword evidence="3" id="KW-1185">Reference proteome</keyword>
<accession>A0ABX2EU37</accession>
<evidence type="ECO:0000313" key="3">
    <source>
        <dbReference type="Proteomes" id="UP000737171"/>
    </source>
</evidence>
<reference evidence="2 3" key="1">
    <citation type="submission" date="2020-05" db="EMBL/GenBank/DDBJ databases">
        <title>Aquincola sp. isolate from soil.</title>
        <authorList>
            <person name="Han J."/>
            <person name="Kim D.-U."/>
        </authorList>
    </citation>
    <scope>NUCLEOTIDE SEQUENCE [LARGE SCALE GENOMIC DNA]</scope>
    <source>
        <strain evidence="2 3">S2</strain>
    </source>
</reference>
<dbReference type="EMBL" id="JABRWJ010000019">
    <property type="protein sequence ID" value="NRF72162.1"/>
    <property type="molecule type" value="Genomic_DNA"/>
</dbReference>
<proteinExistence type="predicted"/>
<comment type="caution">
    <text evidence="2">The sequence shown here is derived from an EMBL/GenBank/DDBJ whole genome shotgun (WGS) entry which is preliminary data.</text>
</comment>
<sequence length="183" mass="20085">MPDLKDRIEITVHTRPLVSERKEPLDHVYGKLRFTDDGGNAHDITFDPWADKNRVLLSKHSPFQDTIRIDGSYLLDGASRASDRIEHYVLQAAEVLSNCAEGGRFQKALSLRMKEAAQEEQVSIPAWQSAPETFVTFPVNNAAVDGTVLHRRSLVPANQHPLMADADPSGKSGEPASAASSAQ</sequence>
<organism evidence="2 3">
    <name type="scientific">Pseudaquabacterium terrae</name>
    <dbReference type="NCBI Taxonomy" id="2732868"/>
    <lineage>
        <taxon>Bacteria</taxon>
        <taxon>Pseudomonadati</taxon>
        <taxon>Pseudomonadota</taxon>
        <taxon>Betaproteobacteria</taxon>
        <taxon>Burkholderiales</taxon>
        <taxon>Sphaerotilaceae</taxon>
        <taxon>Pseudaquabacterium</taxon>
    </lineage>
</organism>
<dbReference type="Proteomes" id="UP000737171">
    <property type="component" value="Unassembled WGS sequence"/>
</dbReference>
<protein>
    <submittedName>
        <fullName evidence="2">Uncharacterized protein</fullName>
    </submittedName>
</protein>
<dbReference type="RefSeq" id="WP_173134882.1">
    <property type="nucleotide sequence ID" value="NZ_JABRWJ010000019.1"/>
</dbReference>
<evidence type="ECO:0000256" key="1">
    <source>
        <dbReference type="SAM" id="MobiDB-lite"/>
    </source>
</evidence>
<evidence type="ECO:0000313" key="2">
    <source>
        <dbReference type="EMBL" id="NRF72162.1"/>
    </source>
</evidence>
<gene>
    <name evidence="2" type="ORF">HLB44_34775</name>
</gene>
<name>A0ABX2EU37_9BURK</name>
<feature type="region of interest" description="Disordered" evidence="1">
    <location>
        <begin position="159"/>
        <end position="183"/>
    </location>
</feature>